<keyword evidence="3" id="KW-1185">Reference proteome</keyword>
<reference evidence="2" key="1">
    <citation type="journal article" date="2020" name="Stud. Mycol.">
        <title>101 Dothideomycetes genomes: a test case for predicting lifestyles and emergence of pathogens.</title>
        <authorList>
            <person name="Haridas S."/>
            <person name="Albert R."/>
            <person name="Binder M."/>
            <person name="Bloem J."/>
            <person name="Labutti K."/>
            <person name="Salamov A."/>
            <person name="Andreopoulos B."/>
            <person name="Baker S."/>
            <person name="Barry K."/>
            <person name="Bills G."/>
            <person name="Bluhm B."/>
            <person name="Cannon C."/>
            <person name="Castanera R."/>
            <person name="Culley D."/>
            <person name="Daum C."/>
            <person name="Ezra D."/>
            <person name="Gonzalez J."/>
            <person name="Henrissat B."/>
            <person name="Kuo A."/>
            <person name="Liang C."/>
            <person name="Lipzen A."/>
            <person name="Lutzoni F."/>
            <person name="Magnuson J."/>
            <person name="Mondo S."/>
            <person name="Nolan M."/>
            <person name="Ohm R."/>
            <person name="Pangilinan J."/>
            <person name="Park H.-J."/>
            <person name="Ramirez L."/>
            <person name="Alfaro M."/>
            <person name="Sun H."/>
            <person name="Tritt A."/>
            <person name="Yoshinaga Y."/>
            <person name="Zwiers L.-H."/>
            <person name="Turgeon B."/>
            <person name="Goodwin S."/>
            <person name="Spatafora J."/>
            <person name="Crous P."/>
            <person name="Grigoriev I."/>
        </authorList>
    </citation>
    <scope>NUCLEOTIDE SEQUENCE</scope>
    <source>
        <strain evidence="2">CBS 116005</strain>
    </source>
</reference>
<evidence type="ECO:0000256" key="1">
    <source>
        <dbReference type="SAM" id="SignalP"/>
    </source>
</evidence>
<accession>A0A6G1LMG8</accession>
<dbReference type="EMBL" id="ML995809">
    <property type="protein sequence ID" value="KAF2774097.1"/>
    <property type="molecule type" value="Genomic_DNA"/>
</dbReference>
<protein>
    <submittedName>
        <fullName evidence="2">Uncharacterized protein</fullName>
    </submittedName>
</protein>
<keyword evidence="1" id="KW-0732">Signal</keyword>
<gene>
    <name evidence="2" type="ORF">EJ03DRAFT_75810</name>
</gene>
<evidence type="ECO:0000313" key="3">
    <source>
        <dbReference type="Proteomes" id="UP000799436"/>
    </source>
</evidence>
<feature type="chain" id="PRO_5026101760" evidence="1">
    <location>
        <begin position="21"/>
        <end position="136"/>
    </location>
</feature>
<evidence type="ECO:0000313" key="2">
    <source>
        <dbReference type="EMBL" id="KAF2774097.1"/>
    </source>
</evidence>
<organism evidence="2 3">
    <name type="scientific">Teratosphaeria nubilosa</name>
    <dbReference type="NCBI Taxonomy" id="161662"/>
    <lineage>
        <taxon>Eukaryota</taxon>
        <taxon>Fungi</taxon>
        <taxon>Dikarya</taxon>
        <taxon>Ascomycota</taxon>
        <taxon>Pezizomycotina</taxon>
        <taxon>Dothideomycetes</taxon>
        <taxon>Dothideomycetidae</taxon>
        <taxon>Mycosphaerellales</taxon>
        <taxon>Teratosphaeriaceae</taxon>
        <taxon>Teratosphaeria</taxon>
    </lineage>
</organism>
<feature type="signal peptide" evidence="1">
    <location>
        <begin position="1"/>
        <end position="20"/>
    </location>
</feature>
<sequence>MKSAMLLLPLIVAMASMVASYHFKISLQRFANDCKGPIATRERISRDDHKCKDWEDGISFDSYDFTWNNHFNWAEAIEDYGECEIQVWEGTHCTGRYLGYLSHANSKQGPGNCYAGFADAQGVPGRTKSARVLCRK</sequence>
<proteinExistence type="predicted"/>
<name>A0A6G1LMG8_9PEZI</name>
<dbReference type="AlphaFoldDB" id="A0A6G1LMG8"/>
<dbReference type="Proteomes" id="UP000799436">
    <property type="component" value="Unassembled WGS sequence"/>
</dbReference>